<dbReference type="EMBL" id="BAABWN010000001">
    <property type="protein sequence ID" value="GAA6166568.1"/>
    <property type="molecule type" value="Genomic_DNA"/>
</dbReference>
<keyword evidence="3" id="KW-0813">Transport</keyword>
<keyword evidence="10" id="KW-1185">Reference proteome</keyword>
<dbReference type="Gene3D" id="1.10.3470.10">
    <property type="entry name" value="ABC transporter involved in vitamin B12 uptake, BtuC"/>
    <property type="match status" value="1"/>
</dbReference>
<evidence type="ECO:0000313" key="9">
    <source>
        <dbReference type="EMBL" id="GAA6166568.1"/>
    </source>
</evidence>
<evidence type="ECO:0000256" key="3">
    <source>
        <dbReference type="ARBA" id="ARBA00022448"/>
    </source>
</evidence>
<dbReference type="RefSeq" id="WP_353301470.1">
    <property type="nucleotide sequence ID" value="NZ_BAABWN010000001.1"/>
</dbReference>
<comment type="caution">
    <text evidence="9">The sequence shown here is derived from an EMBL/GenBank/DDBJ whole genome shotgun (WGS) entry which is preliminary data.</text>
</comment>
<accession>A0ABQ0A4X9</accession>
<keyword evidence="6 8" id="KW-1133">Transmembrane helix</keyword>
<evidence type="ECO:0000256" key="8">
    <source>
        <dbReference type="SAM" id="Phobius"/>
    </source>
</evidence>
<protein>
    <submittedName>
        <fullName evidence="9">Iron ABC transporter permease</fullName>
    </submittedName>
</protein>
<evidence type="ECO:0000313" key="10">
    <source>
        <dbReference type="Proteomes" id="UP001465153"/>
    </source>
</evidence>
<dbReference type="PANTHER" id="PTHR30472:SF25">
    <property type="entry name" value="ABC TRANSPORTER PERMEASE PROTEIN MJ0876-RELATED"/>
    <property type="match status" value="1"/>
</dbReference>
<feature type="transmembrane region" description="Helical" evidence="8">
    <location>
        <begin position="317"/>
        <end position="335"/>
    </location>
</feature>
<dbReference type="InterPro" id="IPR000522">
    <property type="entry name" value="ABC_transptr_permease_BtuC"/>
</dbReference>
<evidence type="ECO:0000256" key="2">
    <source>
        <dbReference type="ARBA" id="ARBA00007935"/>
    </source>
</evidence>
<feature type="transmembrane region" description="Helical" evidence="8">
    <location>
        <begin position="347"/>
        <end position="367"/>
    </location>
</feature>
<feature type="transmembrane region" description="Helical" evidence="8">
    <location>
        <begin position="186"/>
        <end position="210"/>
    </location>
</feature>
<dbReference type="InterPro" id="IPR037294">
    <property type="entry name" value="ABC_BtuC-like"/>
</dbReference>
<dbReference type="Proteomes" id="UP001465153">
    <property type="component" value="Unassembled WGS sequence"/>
</dbReference>
<organism evidence="9 10">
    <name type="scientific">Sessilibacter corallicola</name>
    <dbReference type="NCBI Taxonomy" id="2904075"/>
    <lineage>
        <taxon>Bacteria</taxon>
        <taxon>Pseudomonadati</taxon>
        <taxon>Pseudomonadota</taxon>
        <taxon>Gammaproteobacteria</taxon>
        <taxon>Cellvibrionales</taxon>
        <taxon>Cellvibrionaceae</taxon>
        <taxon>Sessilibacter</taxon>
    </lineage>
</organism>
<feature type="transmembrane region" description="Helical" evidence="8">
    <location>
        <begin position="90"/>
        <end position="110"/>
    </location>
</feature>
<feature type="transmembrane region" description="Helical" evidence="8">
    <location>
        <begin position="151"/>
        <end position="174"/>
    </location>
</feature>
<evidence type="ECO:0000256" key="6">
    <source>
        <dbReference type="ARBA" id="ARBA00022989"/>
    </source>
</evidence>
<reference evidence="9 10" key="1">
    <citation type="submission" date="2024-04" db="EMBL/GenBank/DDBJ databases">
        <title>Draft genome sequence of Sessilibacter corallicola NBRC 116591.</title>
        <authorList>
            <person name="Miyakawa T."/>
            <person name="Kusuya Y."/>
            <person name="Miura T."/>
        </authorList>
    </citation>
    <scope>NUCLEOTIDE SEQUENCE [LARGE SCALE GENOMIC DNA]</scope>
    <source>
        <strain evidence="9 10">KU-00831-HH</strain>
    </source>
</reference>
<comment type="similarity">
    <text evidence="2">Belongs to the binding-protein-dependent transport system permease family. FecCD subfamily.</text>
</comment>
<dbReference type="PANTHER" id="PTHR30472">
    <property type="entry name" value="FERRIC ENTEROBACTIN TRANSPORT SYSTEM PERMEASE PROTEIN"/>
    <property type="match status" value="1"/>
</dbReference>
<name>A0ABQ0A4X9_9GAMM</name>
<sequence length="372" mass="39583">MQQKPLTPGSLTSGLLSPRLLTPHRFFMVAGALLLCAVAASVTQGSVSISWSEHVQFFAHFFRLDSWLQSVFDIAPANEQANLILSNLRWPRIVLALFVGACLASSGAALQGLFRNPLADPALIGISAGALLGASVVTVVLSVYAFKVGHFYQLLIIVGAFIGALTIAWLVFFLAKKLSSSAKQMILYMLLVGIAVSAFSAAGAGLSKYFLTPNELRQVTLWQLGSLQPLSAPLLTAVVIIVGLVVVGFSRLHHALNILALGAEQARYLGVNIKKLQYQVVILSALGVGLCVAVAGLIGFVGLVAPHCVRLLIGPNHRWLIPGSALVGAIMLVLADFLSRQVLTAEIIPVGIVTAMIGAPWFLWVLLHSRSK</sequence>
<feature type="transmembrane region" description="Helical" evidence="8">
    <location>
        <begin position="280"/>
        <end position="305"/>
    </location>
</feature>
<evidence type="ECO:0000256" key="7">
    <source>
        <dbReference type="ARBA" id="ARBA00023136"/>
    </source>
</evidence>
<evidence type="ECO:0000256" key="4">
    <source>
        <dbReference type="ARBA" id="ARBA00022475"/>
    </source>
</evidence>
<comment type="subcellular location">
    <subcellularLocation>
        <location evidence="1">Cell membrane</location>
        <topology evidence="1">Multi-pass membrane protein</topology>
    </subcellularLocation>
</comment>
<keyword evidence="4" id="KW-1003">Cell membrane</keyword>
<dbReference type="Pfam" id="PF01032">
    <property type="entry name" value="FecCD"/>
    <property type="match status" value="1"/>
</dbReference>
<dbReference type="CDD" id="cd06550">
    <property type="entry name" value="TM_ABC_iron-siderophores_like"/>
    <property type="match status" value="1"/>
</dbReference>
<feature type="transmembrane region" description="Helical" evidence="8">
    <location>
        <begin position="230"/>
        <end position="249"/>
    </location>
</feature>
<evidence type="ECO:0000256" key="5">
    <source>
        <dbReference type="ARBA" id="ARBA00022692"/>
    </source>
</evidence>
<feature type="transmembrane region" description="Helical" evidence="8">
    <location>
        <begin position="122"/>
        <end position="145"/>
    </location>
</feature>
<keyword evidence="7 8" id="KW-0472">Membrane</keyword>
<evidence type="ECO:0000256" key="1">
    <source>
        <dbReference type="ARBA" id="ARBA00004651"/>
    </source>
</evidence>
<proteinExistence type="inferred from homology"/>
<keyword evidence="5 8" id="KW-0812">Transmembrane</keyword>
<dbReference type="SUPFAM" id="SSF81345">
    <property type="entry name" value="ABC transporter involved in vitamin B12 uptake, BtuC"/>
    <property type="match status" value="1"/>
</dbReference>
<gene>
    <name evidence="9" type="ORF">NBRC116591_03780</name>
</gene>